<dbReference type="Pfam" id="PF00293">
    <property type="entry name" value="NUDIX"/>
    <property type="match status" value="1"/>
</dbReference>
<dbReference type="Gene3D" id="3.90.79.10">
    <property type="entry name" value="Nucleoside Triphosphate Pyrophosphohydrolase"/>
    <property type="match status" value="1"/>
</dbReference>
<dbReference type="PANTHER" id="PTHR43046:SF12">
    <property type="entry name" value="GDP-MANNOSE MANNOSYL HYDROLASE"/>
    <property type="match status" value="1"/>
</dbReference>
<dbReference type="Proteomes" id="UP000523079">
    <property type="component" value="Unassembled WGS sequence"/>
</dbReference>
<evidence type="ECO:0000256" key="3">
    <source>
        <dbReference type="ARBA" id="ARBA00022842"/>
    </source>
</evidence>
<dbReference type="PROSITE" id="PS00893">
    <property type="entry name" value="NUDIX_BOX"/>
    <property type="match status" value="1"/>
</dbReference>
<dbReference type="CDD" id="cd18876">
    <property type="entry name" value="NUDIX_Hydrolase"/>
    <property type="match status" value="1"/>
</dbReference>
<protein>
    <submittedName>
        <fullName evidence="5">8-oxo-dGTP pyrophosphatase MutT (NUDIX family)</fullName>
    </submittedName>
</protein>
<dbReference type="GO" id="GO:0016787">
    <property type="term" value="F:hydrolase activity"/>
    <property type="evidence" value="ECO:0007669"/>
    <property type="project" value="UniProtKB-KW"/>
</dbReference>
<evidence type="ECO:0000313" key="6">
    <source>
        <dbReference type="Proteomes" id="UP000523079"/>
    </source>
</evidence>
<evidence type="ECO:0000313" key="5">
    <source>
        <dbReference type="EMBL" id="MBA8795506.1"/>
    </source>
</evidence>
<dbReference type="InterPro" id="IPR020084">
    <property type="entry name" value="NUDIX_hydrolase_CS"/>
</dbReference>
<sequence>MSGALGVEDAGDGIARLSWSAEPAAAPLGGADEAQALQDRLTRTAETLLSGAVFRRLELTVRADDPWGRRAVLRSGFRQEGVRRRALLGPDGVAVDAVLFARLTEDPVGGAVGFSAVMNSALPRKRLIAHVLYRDADGRVLLCQTRFKTDWELPGGIVEPFEAPRLGAAREVREELGVDLPIGPLLAVDWMPPYLGWDDALELIFDGGLVTEADLAGFTLQPSEIAAVRLVTLAEAADHLTPLARRRLELITTLPAGRTVLLEDGSLPA</sequence>
<dbReference type="PANTHER" id="PTHR43046">
    <property type="entry name" value="GDP-MANNOSE MANNOSYL HYDROLASE"/>
    <property type="match status" value="1"/>
</dbReference>
<dbReference type="EMBL" id="JACGWT010000005">
    <property type="protein sequence ID" value="MBA8795506.1"/>
    <property type="molecule type" value="Genomic_DNA"/>
</dbReference>
<name>A0A7W3IUI7_9ACTN</name>
<reference evidence="5 6" key="1">
    <citation type="submission" date="2020-07" db="EMBL/GenBank/DDBJ databases">
        <title>Sequencing the genomes of 1000 actinobacteria strains.</title>
        <authorList>
            <person name="Klenk H.-P."/>
        </authorList>
    </citation>
    <scope>NUCLEOTIDE SEQUENCE [LARGE SCALE GENOMIC DNA]</scope>
    <source>
        <strain evidence="5 6">DSM 100723</strain>
    </source>
</reference>
<proteinExistence type="predicted"/>
<dbReference type="SUPFAM" id="SSF55729">
    <property type="entry name" value="Acyl-CoA N-acyltransferases (Nat)"/>
    <property type="match status" value="1"/>
</dbReference>
<comment type="caution">
    <text evidence="5">The sequence shown here is derived from an EMBL/GenBank/DDBJ whole genome shotgun (WGS) entry which is preliminary data.</text>
</comment>
<keyword evidence="2" id="KW-0378">Hydrolase</keyword>
<dbReference type="PROSITE" id="PS51462">
    <property type="entry name" value="NUDIX"/>
    <property type="match status" value="1"/>
</dbReference>
<evidence type="ECO:0000259" key="4">
    <source>
        <dbReference type="PROSITE" id="PS51462"/>
    </source>
</evidence>
<keyword evidence="6" id="KW-1185">Reference proteome</keyword>
<comment type="cofactor">
    <cofactor evidence="1">
        <name>Mg(2+)</name>
        <dbReference type="ChEBI" id="CHEBI:18420"/>
    </cofactor>
</comment>
<feature type="domain" description="Nudix hydrolase" evidence="4">
    <location>
        <begin position="123"/>
        <end position="253"/>
    </location>
</feature>
<evidence type="ECO:0000256" key="1">
    <source>
        <dbReference type="ARBA" id="ARBA00001946"/>
    </source>
</evidence>
<dbReference type="InterPro" id="IPR015797">
    <property type="entry name" value="NUDIX_hydrolase-like_dom_sf"/>
</dbReference>
<dbReference type="InterPro" id="IPR016181">
    <property type="entry name" value="Acyl_CoA_acyltransferase"/>
</dbReference>
<dbReference type="InterPro" id="IPR000086">
    <property type="entry name" value="NUDIX_hydrolase_dom"/>
</dbReference>
<gene>
    <name evidence="5" type="ORF">FHX74_003142</name>
</gene>
<accession>A0A7W3IUI7</accession>
<keyword evidence="3" id="KW-0460">Magnesium</keyword>
<dbReference type="SUPFAM" id="SSF55811">
    <property type="entry name" value="Nudix"/>
    <property type="match status" value="1"/>
</dbReference>
<dbReference type="RefSeq" id="WP_182561119.1">
    <property type="nucleotide sequence ID" value="NZ_JACGWT010000005.1"/>
</dbReference>
<organism evidence="5 6">
    <name type="scientific">Microlunatus kandeliicorticis</name>
    <dbReference type="NCBI Taxonomy" id="1759536"/>
    <lineage>
        <taxon>Bacteria</taxon>
        <taxon>Bacillati</taxon>
        <taxon>Actinomycetota</taxon>
        <taxon>Actinomycetes</taxon>
        <taxon>Propionibacteriales</taxon>
        <taxon>Propionibacteriaceae</taxon>
        <taxon>Microlunatus</taxon>
    </lineage>
</organism>
<dbReference type="AlphaFoldDB" id="A0A7W3IUI7"/>
<evidence type="ECO:0000256" key="2">
    <source>
        <dbReference type="ARBA" id="ARBA00022801"/>
    </source>
</evidence>
<dbReference type="Gene3D" id="3.40.630.30">
    <property type="match status" value="1"/>
</dbReference>